<evidence type="ECO:0000256" key="4">
    <source>
        <dbReference type="ARBA" id="ARBA00022777"/>
    </source>
</evidence>
<evidence type="ECO:0000256" key="5">
    <source>
        <dbReference type="SAM" id="Phobius"/>
    </source>
</evidence>
<comment type="caution">
    <text evidence="7">The sequence shown here is derived from an EMBL/GenBank/DDBJ whole genome shotgun (WGS) entry which is preliminary data.</text>
</comment>
<dbReference type="PROSITE" id="PS50885">
    <property type="entry name" value="HAMP"/>
    <property type="match status" value="1"/>
</dbReference>
<gene>
    <name evidence="7" type="ORF">G5B42_02825</name>
</gene>
<keyword evidence="5" id="KW-0812">Transmembrane</keyword>
<evidence type="ECO:0000256" key="3">
    <source>
        <dbReference type="ARBA" id="ARBA00022679"/>
    </source>
</evidence>
<keyword evidence="3" id="KW-0808">Transferase</keyword>
<name>A0A8J6I196_9FIRM</name>
<dbReference type="Pfam" id="PF06580">
    <property type="entry name" value="His_kinase"/>
    <property type="match status" value="1"/>
</dbReference>
<protein>
    <submittedName>
        <fullName evidence="7">Histidine kinase</fullName>
    </submittedName>
</protein>
<keyword evidence="4 7" id="KW-0418">Kinase</keyword>
<dbReference type="Gene3D" id="6.10.340.10">
    <property type="match status" value="1"/>
</dbReference>
<dbReference type="PANTHER" id="PTHR34220">
    <property type="entry name" value="SENSOR HISTIDINE KINASE YPDA"/>
    <property type="match status" value="1"/>
</dbReference>
<evidence type="ECO:0000313" key="8">
    <source>
        <dbReference type="Proteomes" id="UP000657177"/>
    </source>
</evidence>
<dbReference type="PANTHER" id="PTHR34220:SF7">
    <property type="entry name" value="SENSOR HISTIDINE KINASE YPDA"/>
    <property type="match status" value="1"/>
</dbReference>
<comment type="subcellular location">
    <subcellularLocation>
        <location evidence="1">Membrane</location>
    </subcellularLocation>
</comment>
<evidence type="ECO:0000256" key="1">
    <source>
        <dbReference type="ARBA" id="ARBA00004370"/>
    </source>
</evidence>
<dbReference type="InterPro" id="IPR003660">
    <property type="entry name" value="HAMP_dom"/>
</dbReference>
<keyword evidence="8" id="KW-1185">Reference proteome</keyword>
<feature type="transmembrane region" description="Helical" evidence="5">
    <location>
        <begin position="138"/>
        <end position="159"/>
    </location>
</feature>
<keyword evidence="2" id="KW-0597">Phosphoprotein</keyword>
<dbReference type="GO" id="GO:0016020">
    <property type="term" value="C:membrane"/>
    <property type="evidence" value="ECO:0007669"/>
    <property type="project" value="UniProtKB-SubCell"/>
</dbReference>
<evidence type="ECO:0000259" key="6">
    <source>
        <dbReference type="PROSITE" id="PS50885"/>
    </source>
</evidence>
<dbReference type="EMBL" id="JAAKDE010000004">
    <property type="protein sequence ID" value="MBA2132479.1"/>
    <property type="molecule type" value="Genomic_DNA"/>
</dbReference>
<dbReference type="CDD" id="cd06225">
    <property type="entry name" value="HAMP"/>
    <property type="match status" value="1"/>
</dbReference>
<evidence type="ECO:0000256" key="2">
    <source>
        <dbReference type="ARBA" id="ARBA00022553"/>
    </source>
</evidence>
<dbReference type="Gene3D" id="3.30.565.10">
    <property type="entry name" value="Histidine kinase-like ATPase, C-terminal domain"/>
    <property type="match status" value="1"/>
</dbReference>
<accession>A0A8J6I196</accession>
<dbReference type="SUPFAM" id="SSF55874">
    <property type="entry name" value="ATPase domain of HSP90 chaperone/DNA topoisomerase II/histidine kinase"/>
    <property type="match status" value="1"/>
</dbReference>
<proteinExistence type="predicted"/>
<dbReference type="InterPro" id="IPR050640">
    <property type="entry name" value="Bact_2-comp_sensor_kinase"/>
</dbReference>
<dbReference type="Pfam" id="PF02518">
    <property type="entry name" value="HATPase_c"/>
    <property type="match status" value="1"/>
</dbReference>
<sequence>MANSLKLREFSSNIDNIVISLEKFLVERSSDMLRSYYHYYQEVESEYTDLQLVGDSIENYLLLKNIKTMTKLFLQEADAAVRFKRARDSAGYSGAFTEVLRYNTNIKWAVDRLITKQLEESSMQYLLITERINFIQRLGLFMIILAIIFSILSTIWIGFRLTKPLKKLVEAAETISRGEFQLPPLPVSSNDEIAVVSQAFNEMATSIGKLISEIKNKSDLEKKLQEQEYQNLAMKNTLKEAELHALQSQINPHFLFNTLNAGVQLAIMEDADKTADFIDKVSKLLRYSLRKINTAVTIREETDNLENYFFILKTRYGSDRFDLHIDVDPAIADFQIPLLTIQPIVENALIHGVEQLEEGGEIKVRAYQNDESVIIDVSDNGLGMDSETVKRLQEGRKVSGHTTGIGLWNVRDDLYNSLGL</sequence>
<dbReference type="InterPro" id="IPR010559">
    <property type="entry name" value="Sig_transdc_His_kin_internal"/>
</dbReference>
<evidence type="ECO:0000313" key="7">
    <source>
        <dbReference type="EMBL" id="MBA2132479.1"/>
    </source>
</evidence>
<keyword evidence="5" id="KW-0472">Membrane</keyword>
<dbReference type="InterPro" id="IPR036890">
    <property type="entry name" value="HATPase_C_sf"/>
</dbReference>
<dbReference type="SMART" id="SM00304">
    <property type="entry name" value="HAMP"/>
    <property type="match status" value="1"/>
</dbReference>
<keyword evidence="5" id="KW-1133">Transmembrane helix</keyword>
<dbReference type="AlphaFoldDB" id="A0A8J6I196"/>
<dbReference type="GO" id="GO:0000155">
    <property type="term" value="F:phosphorelay sensor kinase activity"/>
    <property type="evidence" value="ECO:0007669"/>
    <property type="project" value="InterPro"/>
</dbReference>
<reference evidence="7" key="1">
    <citation type="submission" date="2020-06" db="EMBL/GenBank/DDBJ databases">
        <title>Novel chitinolytic bacterium.</title>
        <authorList>
            <person name="Ungkulpasvich U."/>
            <person name="Kosugi A."/>
            <person name="Uke A."/>
        </authorList>
    </citation>
    <scope>NUCLEOTIDE SEQUENCE</scope>
    <source>
        <strain evidence="7">UUS1-1</strain>
    </source>
</reference>
<dbReference type="InterPro" id="IPR003594">
    <property type="entry name" value="HATPase_dom"/>
</dbReference>
<dbReference type="Pfam" id="PF00672">
    <property type="entry name" value="HAMP"/>
    <property type="match status" value="1"/>
</dbReference>
<organism evidence="7 8">
    <name type="scientific">Capillibacterium thermochitinicola</name>
    <dbReference type="NCBI Taxonomy" id="2699427"/>
    <lineage>
        <taxon>Bacteria</taxon>
        <taxon>Bacillati</taxon>
        <taxon>Bacillota</taxon>
        <taxon>Capillibacterium</taxon>
    </lineage>
</organism>
<dbReference type="SUPFAM" id="SSF158472">
    <property type="entry name" value="HAMP domain-like"/>
    <property type="match status" value="1"/>
</dbReference>
<feature type="domain" description="HAMP" evidence="6">
    <location>
        <begin position="159"/>
        <end position="212"/>
    </location>
</feature>
<dbReference type="Proteomes" id="UP000657177">
    <property type="component" value="Unassembled WGS sequence"/>
</dbReference>